<evidence type="ECO:0000313" key="9">
    <source>
        <dbReference type="Proteomes" id="UP000014174"/>
    </source>
</evidence>
<feature type="transmembrane region" description="Helical" evidence="7">
    <location>
        <begin position="249"/>
        <end position="268"/>
    </location>
</feature>
<dbReference type="AlphaFoldDB" id="R9H171"/>
<feature type="transmembrane region" description="Helical" evidence="7">
    <location>
        <begin position="288"/>
        <end position="307"/>
    </location>
</feature>
<dbReference type="STRING" id="1150600.ADIARSV_1850"/>
<keyword evidence="9" id="KW-1185">Reference proteome</keyword>
<evidence type="ECO:0000256" key="5">
    <source>
        <dbReference type="ARBA" id="ARBA00022989"/>
    </source>
</evidence>
<accession>R9H171</accession>
<keyword evidence="5 7" id="KW-1133">Transmembrane helix</keyword>
<dbReference type="Proteomes" id="UP000014174">
    <property type="component" value="Unassembled WGS sequence"/>
</dbReference>
<feature type="transmembrane region" description="Helical" evidence="7">
    <location>
        <begin position="111"/>
        <end position="134"/>
    </location>
</feature>
<sequence>MSFKKTFFKNILVTGGYNYISQLIVFLSSFITARLLLPENYGLVGLITVFTNFISVFSDSGISLAVIKSDYGRSYYKGLDTLSIVIGVALFFLTSLLAWPIASFYGNHNLILPAIVLSLTFITRSMSIVRAALLSKALNFNDIGKITLINTIVSIILTIILAYLGAEHWSIIIPQIVTSIIAVVYYEQKTGLGYKLYPLKYAKIAYKHTKNSIKNLLGFNLVNYWARNSDNLIVGKLYGVNDLGIYNRAYSLLTLPLSLVTGLMGTVLYPSLKKLKSEGGDINKEYIFVLKIISVLVYPIASIFILFPEQLVSFLWGQNWLAVGKLLPYFGLLIFGQSLLSTTGNILVLLNQEKKLMISGWVSAFFTIAGISIGAYYSLVGIAQFYSLSFILFVLPFNMIFIFYKALAFNLRQLLLFWLPVILLSLGIWFACFYNQFEIKLFFLFLMLINLGISSGKEIKSILLIVSNKISPTKTA</sequence>
<keyword evidence="4 7" id="KW-0812">Transmembrane</keyword>
<dbReference type="PANTHER" id="PTHR30250:SF10">
    <property type="entry name" value="LIPOPOLYSACCHARIDE BIOSYNTHESIS PROTEIN WZXC"/>
    <property type="match status" value="1"/>
</dbReference>
<evidence type="ECO:0000256" key="4">
    <source>
        <dbReference type="ARBA" id="ARBA00022692"/>
    </source>
</evidence>
<keyword evidence="3" id="KW-1003">Cell membrane</keyword>
<feature type="transmembrane region" description="Helical" evidence="7">
    <location>
        <begin position="327"/>
        <end position="350"/>
    </location>
</feature>
<keyword evidence="6 7" id="KW-0472">Membrane</keyword>
<evidence type="ECO:0000256" key="6">
    <source>
        <dbReference type="ARBA" id="ARBA00023136"/>
    </source>
</evidence>
<gene>
    <name evidence="8" type="ORF">ADIARSV_1850</name>
</gene>
<name>R9H171_9SPHI</name>
<evidence type="ECO:0000256" key="3">
    <source>
        <dbReference type="ARBA" id="ARBA00022475"/>
    </source>
</evidence>
<dbReference type="EMBL" id="AQPN01000070">
    <property type="protein sequence ID" value="EOR94979.1"/>
    <property type="molecule type" value="Genomic_DNA"/>
</dbReference>
<dbReference type="PANTHER" id="PTHR30250">
    <property type="entry name" value="PST FAMILY PREDICTED COLANIC ACID TRANSPORTER"/>
    <property type="match status" value="1"/>
</dbReference>
<feature type="transmembrane region" description="Helical" evidence="7">
    <location>
        <begin position="12"/>
        <end position="37"/>
    </location>
</feature>
<dbReference type="GO" id="GO:0005886">
    <property type="term" value="C:plasma membrane"/>
    <property type="evidence" value="ECO:0007669"/>
    <property type="project" value="UniProtKB-SubCell"/>
</dbReference>
<dbReference type="OrthoDB" id="9770347at2"/>
<feature type="transmembrane region" description="Helical" evidence="7">
    <location>
        <begin position="79"/>
        <end position="99"/>
    </location>
</feature>
<dbReference type="Pfam" id="PF13440">
    <property type="entry name" value="Polysacc_synt_3"/>
    <property type="match status" value="1"/>
</dbReference>
<dbReference type="RefSeq" id="WP_016195086.1">
    <property type="nucleotide sequence ID" value="NZ_AQPN01000070.1"/>
</dbReference>
<comment type="similarity">
    <text evidence="2">Belongs to the polysaccharide synthase family.</text>
</comment>
<organism evidence="8 9">
    <name type="scientific">Arcticibacter svalbardensis MN12-7</name>
    <dbReference type="NCBI Taxonomy" id="1150600"/>
    <lineage>
        <taxon>Bacteria</taxon>
        <taxon>Pseudomonadati</taxon>
        <taxon>Bacteroidota</taxon>
        <taxon>Sphingobacteriia</taxon>
        <taxon>Sphingobacteriales</taxon>
        <taxon>Sphingobacteriaceae</taxon>
        <taxon>Arcticibacter</taxon>
    </lineage>
</organism>
<feature type="transmembrane region" description="Helical" evidence="7">
    <location>
        <begin position="43"/>
        <end position="67"/>
    </location>
</feature>
<feature type="transmembrane region" description="Helical" evidence="7">
    <location>
        <begin position="146"/>
        <end position="166"/>
    </location>
</feature>
<dbReference type="InterPro" id="IPR050833">
    <property type="entry name" value="Poly_Biosynth_Transport"/>
</dbReference>
<dbReference type="eggNOG" id="COG2244">
    <property type="taxonomic scope" value="Bacteria"/>
</dbReference>
<protein>
    <submittedName>
        <fullName evidence="8">GumJ protein</fullName>
    </submittedName>
</protein>
<proteinExistence type="inferred from homology"/>
<evidence type="ECO:0000313" key="8">
    <source>
        <dbReference type="EMBL" id="EOR94979.1"/>
    </source>
</evidence>
<evidence type="ECO:0000256" key="2">
    <source>
        <dbReference type="ARBA" id="ARBA00007430"/>
    </source>
</evidence>
<evidence type="ECO:0000256" key="7">
    <source>
        <dbReference type="SAM" id="Phobius"/>
    </source>
</evidence>
<reference evidence="8 9" key="1">
    <citation type="journal article" date="2013" name="Genome Announc.">
        <title>Draft Genome Sequence of Arcticibacter svalbardensis Strain MN12-7T, a Member of the Family Sphingobacteriaceae Isolated from an Arctic Soil Sample.</title>
        <authorList>
            <person name="Shivaji S."/>
            <person name="Ara S."/>
            <person name="Prasad S."/>
            <person name="Manasa B.P."/>
            <person name="Begum Z."/>
            <person name="Singh A."/>
            <person name="Kumar Pinnaka A."/>
        </authorList>
    </citation>
    <scope>NUCLEOTIDE SEQUENCE [LARGE SCALE GENOMIC DNA]</scope>
    <source>
        <strain evidence="8 9">MN12-7</strain>
    </source>
</reference>
<comment type="caution">
    <text evidence="8">The sequence shown here is derived from an EMBL/GenBank/DDBJ whole genome shotgun (WGS) entry which is preliminary data.</text>
</comment>
<feature type="transmembrane region" description="Helical" evidence="7">
    <location>
        <begin position="385"/>
        <end position="407"/>
    </location>
</feature>
<feature type="transmembrane region" description="Helical" evidence="7">
    <location>
        <begin position="357"/>
        <end position="379"/>
    </location>
</feature>
<feature type="transmembrane region" description="Helical" evidence="7">
    <location>
        <begin position="414"/>
        <end position="431"/>
    </location>
</feature>
<comment type="subcellular location">
    <subcellularLocation>
        <location evidence="1">Cell membrane</location>
        <topology evidence="1">Multi-pass membrane protein</topology>
    </subcellularLocation>
</comment>
<evidence type="ECO:0000256" key="1">
    <source>
        <dbReference type="ARBA" id="ARBA00004651"/>
    </source>
</evidence>